<dbReference type="AlphaFoldDB" id="A0A813HUA1"/>
<gene>
    <name evidence="1" type="ORF">PGLA1383_LOCUS56334</name>
    <name evidence="2" type="ORF">PGLA2088_LOCUS14542</name>
</gene>
<reference evidence="1" key="1">
    <citation type="submission" date="2021-02" db="EMBL/GenBank/DDBJ databases">
        <authorList>
            <person name="Dougan E. K."/>
            <person name="Rhodes N."/>
            <person name="Thang M."/>
            <person name="Chan C."/>
        </authorList>
    </citation>
    <scope>NUCLEOTIDE SEQUENCE</scope>
</reference>
<dbReference type="EMBL" id="CAJNNV010032981">
    <property type="protein sequence ID" value="CAE8641727.1"/>
    <property type="molecule type" value="Genomic_DNA"/>
</dbReference>
<organism evidence="1 3">
    <name type="scientific">Polarella glacialis</name>
    <name type="common">Dinoflagellate</name>
    <dbReference type="NCBI Taxonomy" id="89957"/>
    <lineage>
        <taxon>Eukaryota</taxon>
        <taxon>Sar</taxon>
        <taxon>Alveolata</taxon>
        <taxon>Dinophyceae</taxon>
        <taxon>Suessiales</taxon>
        <taxon>Suessiaceae</taxon>
        <taxon>Polarella</taxon>
    </lineage>
</organism>
<dbReference type="EMBL" id="CAJNNW010017737">
    <property type="protein sequence ID" value="CAE8661520.1"/>
    <property type="molecule type" value="Genomic_DNA"/>
</dbReference>
<evidence type="ECO:0000313" key="3">
    <source>
        <dbReference type="Proteomes" id="UP000654075"/>
    </source>
</evidence>
<dbReference type="Proteomes" id="UP000626109">
    <property type="component" value="Unassembled WGS sequence"/>
</dbReference>
<name>A0A813HUA1_POLGL</name>
<proteinExistence type="predicted"/>
<comment type="caution">
    <text evidence="1">The sequence shown here is derived from an EMBL/GenBank/DDBJ whole genome shotgun (WGS) entry which is preliminary data.</text>
</comment>
<protein>
    <submittedName>
        <fullName evidence="1">Uncharacterized protein</fullName>
    </submittedName>
</protein>
<keyword evidence="3" id="KW-1185">Reference proteome</keyword>
<sequence>MEWNGSKGSSFVATVFQKGTENCDFSASWQVLPATDKRHACFSQVPVKHWLVSSRCIVDAAVAILAFLGKEQKAHFRCQHWVKPRDPAFLGDGNLCIIPVQLI</sequence>
<evidence type="ECO:0000313" key="2">
    <source>
        <dbReference type="EMBL" id="CAE8661520.1"/>
    </source>
</evidence>
<evidence type="ECO:0000313" key="1">
    <source>
        <dbReference type="EMBL" id="CAE8641727.1"/>
    </source>
</evidence>
<accession>A0A813HUA1</accession>
<dbReference type="Proteomes" id="UP000654075">
    <property type="component" value="Unassembled WGS sequence"/>
</dbReference>